<dbReference type="InterPro" id="IPR008828">
    <property type="entry name" value="Sin1/Avo1"/>
</dbReference>
<reference evidence="3 4" key="1">
    <citation type="journal article" date="2013" name="Curr. Biol.">
        <title>Shared signatures of parasitism and phylogenomics unite Cryptomycota and microsporidia.</title>
        <authorList>
            <person name="James T.Y."/>
            <person name="Pelin A."/>
            <person name="Bonen L."/>
            <person name="Ahrendt S."/>
            <person name="Sain D."/>
            <person name="Corradi N."/>
            <person name="Stajich J.E."/>
        </authorList>
    </citation>
    <scope>NUCLEOTIDE SEQUENCE [LARGE SCALE GENOMIC DNA]</scope>
    <source>
        <strain evidence="3 4">CSF55</strain>
    </source>
</reference>
<dbReference type="PANTHER" id="PTHR13335">
    <property type="entry name" value="TARGET OF RAPAMYCIN COMPLEX 2 SUBUNIT MAPKAP1"/>
    <property type="match status" value="1"/>
</dbReference>
<evidence type="ECO:0000313" key="4">
    <source>
        <dbReference type="Proteomes" id="UP000030755"/>
    </source>
</evidence>
<dbReference type="EMBL" id="KE561054">
    <property type="protein sequence ID" value="EPZ33515.1"/>
    <property type="molecule type" value="Genomic_DNA"/>
</dbReference>
<dbReference type="GO" id="GO:0005737">
    <property type="term" value="C:cytoplasm"/>
    <property type="evidence" value="ECO:0007669"/>
    <property type="project" value="TreeGrafter"/>
</dbReference>
<accession>A0A075ATL2</accession>
<dbReference type="Pfam" id="PF11470">
    <property type="entry name" value="TUG-UBL1"/>
    <property type="match status" value="1"/>
</dbReference>
<keyword evidence="4" id="KW-1185">Reference proteome</keyword>
<evidence type="ECO:0000259" key="2">
    <source>
        <dbReference type="PROSITE" id="PS50898"/>
    </source>
</evidence>
<dbReference type="OrthoDB" id="241990at2759"/>
<dbReference type="SUPFAM" id="SSF54236">
    <property type="entry name" value="Ubiquitin-like"/>
    <property type="match status" value="1"/>
</dbReference>
<evidence type="ECO:0000313" key="3">
    <source>
        <dbReference type="EMBL" id="EPZ33515.1"/>
    </source>
</evidence>
<dbReference type="InterPro" id="IPR029071">
    <property type="entry name" value="Ubiquitin-like_domsf"/>
</dbReference>
<dbReference type="HOGENOM" id="CLU_660823_0_0_1"/>
<dbReference type="STRING" id="988480.A0A075ATL2"/>
<dbReference type="Proteomes" id="UP000030755">
    <property type="component" value="Unassembled WGS sequence"/>
</dbReference>
<dbReference type="Pfam" id="PF16979">
    <property type="entry name" value="SIN1_PH"/>
    <property type="match status" value="1"/>
</dbReference>
<dbReference type="AlphaFoldDB" id="A0A075ATL2"/>
<gene>
    <name evidence="3" type="ORF">O9G_001266</name>
</gene>
<dbReference type="PANTHER" id="PTHR13335:SF1">
    <property type="entry name" value="TARGET OF RAPAMYCIN COMPLEX 2 SUBUNIT MAPKAP1"/>
    <property type="match status" value="1"/>
</dbReference>
<proteinExistence type="inferred from homology"/>
<dbReference type="GO" id="GO:0005546">
    <property type="term" value="F:phosphatidylinositol-4,5-bisphosphate binding"/>
    <property type="evidence" value="ECO:0007669"/>
    <property type="project" value="TreeGrafter"/>
</dbReference>
<dbReference type="InterPro" id="IPR031567">
    <property type="entry name" value="CRIM_dom"/>
</dbReference>
<dbReference type="InterPro" id="IPR021569">
    <property type="entry name" value="TUG-UBL1"/>
</dbReference>
<protein>
    <submittedName>
        <fullName evidence="3">Stress-activated map kinase interacting 1 domain-containing protein</fullName>
    </submittedName>
</protein>
<dbReference type="GO" id="GO:0038203">
    <property type="term" value="P:TORC2 signaling"/>
    <property type="evidence" value="ECO:0007669"/>
    <property type="project" value="TreeGrafter"/>
</dbReference>
<sequence length="416" mass="47939">MSLLNDFDYLIGKIRHCGVKLENIKSNGLNFSRSVEKNTLYYDKHFYTEERLSPVINYTEEFKILNRQEIIENKTPIEEDFINAAQEEDEESAKSVSNDTDLNLHLSLQKSECITLATHSNLSKLFQQKGQHINPFEKQYRIFGVSKNEGITLKIWLAFANPEESRYRSISICVNKSATVENVIGYILYRCVEEGKVSLPSKSVGSYSLRITEDDGTADEDFPALDKNRNIQKFSFDAFALCVDRMNDIEQGQEKRKQYIKVHVYSTLEVRQTTTITVTDEMTFQQVLNVVCKKRKVSPDDYTLKMSDTKTDVPLHKTAGQLNVTELYLLRKDRGISAGDIFLRPPDEIIDLSLKSNQTLRTGEYASNYKQFVVFKRVPMTFGTKHEKILAIDGDYLHLINSESKYFFETNRTVLL</sequence>
<dbReference type="GO" id="GO:0031932">
    <property type="term" value="C:TORC2 complex"/>
    <property type="evidence" value="ECO:0007669"/>
    <property type="project" value="InterPro"/>
</dbReference>
<evidence type="ECO:0000256" key="1">
    <source>
        <dbReference type="ARBA" id="ARBA00009407"/>
    </source>
</evidence>
<dbReference type="PROSITE" id="PS50898">
    <property type="entry name" value="RBD"/>
    <property type="match status" value="1"/>
</dbReference>
<name>A0A075ATL2_ROZAC</name>
<dbReference type="InterPro" id="IPR003116">
    <property type="entry name" value="RBD_dom"/>
</dbReference>
<dbReference type="GO" id="GO:0005886">
    <property type="term" value="C:plasma membrane"/>
    <property type="evidence" value="ECO:0007669"/>
    <property type="project" value="TreeGrafter"/>
</dbReference>
<keyword evidence="3" id="KW-0418">Kinase</keyword>
<organism evidence="3 4">
    <name type="scientific">Rozella allomycis (strain CSF55)</name>
    <dbReference type="NCBI Taxonomy" id="988480"/>
    <lineage>
        <taxon>Eukaryota</taxon>
        <taxon>Fungi</taxon>
        <taxon>Fungi incertae sedis</taxon>
        <taxon>Cryptomycota</taxon>
        <taxon>Cryptomycota incertae sedis</taxon>
        <taxon>Rozella</taxon>
    </lineage>
</organism>
<dbReference type="Pfam" id="PF16978">
    <property type="entry name" value="CRIM"/>
    <property type="match status" value="1"/>
</dbReference>
<comment type="similarity">
    <text evidence="1">Belongs to the SIN1 family.</text>
</comment>
<keyword evidence="3" id="KW-0808">Transferase</keyword>
<feature type="domain" description="RBD" evidence="2">
    <location>
        <begin position="262"/>
        <end position="332"/>
    </location>
</feature>
<dbReference type="Gene3D" id="3.10.20.90">
    <property type="entry name" value="Phosphatidylinositol 3-kinase Catalytic Subunit, Chain A, domain 1"/>
    <property type="match status" value="1"/>
</dbReference>
<dbReference type="GO" id="GO:0016301">
    <property type="term" value="F:kinase activity"/>
    <property type="evidence" value="ECO:0007669"/>
    <property type="project" value="UniProtKB-KW"/>
</dbReference>
<dbReference type="InterPro" id="IPR031313">
    <property type="entry name" value="Sin1_PH_dom"/>
</dbReference>